<dbReference type="InterPro" id="IPR011991">
    <property type="entry name" value="ArsR-like_HTH"/>
</dbReference>
<dbReference type="SMART" id="SM00418">
    <property type="entry name" value="HTH_ARSR"/>
    <property type="match status" value="1"/>
</dbReference>
<dbReference type="PROSITE" id="PS50987">
    <property type="entry name" value="HTH_ARSR_2"/>
    <property type="match status" value="1"/>
</dbReference>
<dbReference type="NCBIfam" id="NF033788">
    <property type="entry name" value="HTH_metalloreg"/>
    <property type="match status" value="1"/>
</dbReference>
<feature type="domain" description="HTH arsR-type" evidence="4">
    <location>
        <begin position="1"/>
        <end position="100"/>
    </location>
</feature>
<dbReference type="PRINTS" id="PR00778">
    <property type="entry name" value="HTHARSR"/>
</dbReference>
<dbReference type="PANTHER" id="PTHR33154">
    <property type="entry name" value="TRANSCRIPTIONAL REGULATOR, ARSR FAMILY"/>
    <property type="match status" value="1"/>
</dbReference>
<dbReference type="Proteomes" id="UP001596091">
    <property type="component" value="Unassembled WGS sequence"/>
</dbReference>
<dbReference type="Gene3D" id="1.10.10.10">
    <property type="entry name" value="Winged helix-like DNA-binding domain superfamily/Winged helix DNA-binding domain"/>
    <property type="match status" value="1"/>
</dbReference>
<organism evidence="5 6">
    <name type="scientific">Acidicapsa dinghuensis</name>
    <dbReference type="NCBI Taxonomy" id="2218256"/>
    <lineage>
        <taxon>Bacteria</taxon>
        <taxon>Pseudomonadati</taxon>
        <taxon>Acidobacteriota</taxon>
        <taxon>Terriglobia</taxon>
        <taxon>Terriglobales</taxon>
        <taxon>Acidobacteriaceae</taxon>
        <taxon>Acidicapsa</taxon>
    </lineage>
</organism>
<evidence type="ECO:0000256" key="1">
    <source>
        <dbReference type="ARBA" id="ARBA00023015"/>
    </source>
</evidence>
<keyword evidence="3" id="KW-0804">Transcription</keyword>
<dbReference type="EMBL" id="JBHSPH010000001">
    <property type="protein sequence ID" value="MFC5860882.1"/>
    <property type="molecule type" value="Genomic_DNA"/>
</dbReference>
<comment type="caution">
    <text evidence="5">The sequence shown here is derived from an EMBL/GenBank/DDBJ whole genome shotgun (WGS) entry which is preliminary data.</text>
</comment>
<dbReference type="CDD" id="cd00090">
    <property type="entry name" value="HTH_ARSR"/>
    <property type="match status" value="1"/>
</dbReference>
<dbReference type="InterPro" id="IPR036388">
    <property type="entry name" value="WH-like_DNA-bd_sf"/>
</dbReference>
<evidence type="ECO:0000313" key="6">
    <source>
        <dbReference type="Proteomes" id="UP001596091"/>
    </source>
</evidence>
<evidence type="ECO:0000259" key="4">
    <source>
        <dbReference type="PROSITE" id="PS50987"/>
    </source>
</evidence>
<keyword evidence="2" id="KW-0238">DNA-binding</keyword>
<evidence type="ECO:0000256" key="2">
    <source>
        <dbReference type="ARBA" id="ARBA00023125"/>
    </source>
</evidence>
<keyword evidence="6" id="KW-1185">Reference proteome</keyword>
<dbReference type="InterPro" id="IPR001845">
    <property type="entry name" value="HTH_ArsR_DNA-bd_dom"/>
</dbReference>
<dbReference type="PANTHER" id="PTHR33154:SF33">
    <property type="entry name" value="TRANSCRIPTIONAL REPRESSOR SDPR"/>
    <property type="match status" value="1"/>
</dbReference>
<dbReference type="RefSeq" id="WP_377818967.1">
    <property type="nucleotide sequence ID" value="NZ_JAGSYH010000002.1"/>
</dbReference>
<gene>
    <name evidence="5" type="ORF">ACFPT7_01090</name>
</gene>
<keyword evidence="1" id="KW-0805">Transcription regulation</keyword>
<evidence type="ECO:0000313" key="5">
    <source>
        <dbReference type="EMBL" id="MFC5860882.1"/>
    </source>
</evidence>
<reference evidence="6" key="1">
    <citation type="journal article" date="2019" name="Int. J. Syst. Evol. Microbiol.">
        <title>The Global Catalogue of Microorganisms (GCM) 10K type strain sequencing project: providing services to taxonomists for standard genome sequencing and annotation.</title>
        <authorList>
            <consortium name="The Broad Institute Genomics Platform"/>
            <consortium name="The Broad Institute Genome Sequencing Center for Infectious Disease"/>
            <person name="Wu L."/>
            <person name="Ma J."/>
        </authorList>
    </citation>
    <scope>NUCLEOTIDE SEQUENCE [LARGE SCALE GENOMIC DNA]</scope>
    <source>
        <strain evidence="6">JCM 4087</strain>
    </source>
</reference>
<accession>A0ABW1EAQ8</accession>
<sequence length="114" mass="12578">MHQPAELFRALADPTRLAVFESLAAAELSVSELTAKFDVSQPAISQHLAALRSSGLVRPRKAGRQIFYSADPAGMQPIFSWIAHYQAFWTEKLPHLEALLKQLPEAPPSQGEDL</sequence>
<evidence type="ECO:0000256" key="3">
    <source>
        <dbReference type="ARBA" id="ARBA00023163"/>
    </source>
</evidence>
<dbReference type="InterPro" id="IPR036390">
    <property type="entry name" value="WH_DNA-bd_sf"/>
</dbReference>
<name>A0ABW1EAQ8_9BACT</name>
<dbReference type="SUPFAM" id="SSF46785">
    <property type="entry name" value="Winged helix' DNA-binding domain"/>
    <property type="match status" value="1"/>
</dbReference>
<proteinExistence type="predicted"/>
<dbReference type="InterPro" id="IPR051081">
    <property type="entry name" value="HTH_MetalResp_TranReg"/>
</dbReference>
<protein>
    <submittedName>
        <fullName evidence="5">ArsR/SmtB family transcription factor</fullName>
    </submittedName>
</protein>
<dbReference type="Pfam" id="PF01022">
    <property type="entry name" value="HTH_5"/>
    <property type="match status" value="1"/>
</dbReference>